<dbReference type="AlphaFoldDB" id="A0A439CTV6"/>
<protein>
    <submittedName>
        <fullName evidence="2">Uncharacterized protein</fullName>
    </submittedName>
</protein>
<dbReference type="Proteomes" id="UP000286045">
    <property type="component" value="Unassembled WGS sequence"/>
</dbReference>
<proteinExistence type="predicted"/>
<keyword evidence="3" id="KW-1185">Reference proteome</keyword>
<evidence type="ECO:0000313" key="3">
    <source>
        <dbReference type="Proteomes" id="UP000286045"/>
    </source>
</evidence>
<gene>
    <name evidence="2" type="ORF">EKO27_g9503</name>
</gene>
<sequence length="103" mass="11325">MSDDQNPTDSVVEETDEQRPEKSDQPDNNEASGERPKYISTGTSKFAVNDSVHYQVGTTLYGPYLVAKVCRPQVYLLCDANGNSINNGTEFIEAALLKSRVPV</sequence>
<reference evidence="2 3" key="1">
    <citation type="submission" date="2018-12" db="EMBL/GenBank/DDBJ databases">
        <title>Draft genome sequence of Xylaria grammica IHI A82.</title>
        <authorList>
            <person name="Buettner E."/>
            <person name="Kellner H."/>
        </authorList>
    </citation>
    <scope>NUCLEOTIDE SEQUENCE [LARGE SCALE GENOMIC DNA]</scope>
    <source>
        <strain evidence="2 3">IHI A82</strain>
    </source>
</reference>
<name>A0A439CTV6_9PEZI</name>
<evidence type="ECO:0000313" key="2">
    <source>
        <dbReference type="EMBL" id="RWA05603.1"/>
    </source>
</evidence>
<organism evidence="2 3">
    <name type="scientific">Xylaria grammica</name>
    <dbReference type="NCBI Taxonomy" id="363999"/>
    <lineage>
        <taxon>Eukaryota</taxon>
        <taxon>Fungi</taxon>
        <taxon>Dikarya</taxon>
        <taxon>Ascomycota</taxon>
        <taxon>Pezizomycotina</taxon>
        <taxon>Sordariomycetes</taxon>
        <taxon>Xylariomycetidae</taxon>
        <taxon>Xylariales</taxon>
        <taxon>Xylariaceae</taxon>
        <taxon>Xylaria</taxon>
    </lineage>
</organism>
<feature type="region of interest" description="Disordered" evidence="1">
    <location>
        <begin position="1"/>
        <end position="41"/>
    </location>
</feature>
<accession>A0A439CTV6</accession>
<comment type="caution">
    <text evidence="2">The sequence shown here is derived from an EMBL/GenBank/DDBJ whole genome shotgun (WGS) entry which is preliminary data.</text>
</comment>
<evidence type="ECO:0000256" key="1">
    <source>
        <dbReference type="SAM" id="MobiDB-lite"/>
    </source>
</evidence>
<dbReference type="EMBL" id="RYZI01000421">
    <property type="protein sequence ID" value="RWA05603.1"/>
    <property type="molecule type" value="Genomic_DNA"/>
</dbReference>